<dbReference type="NCBIfam" id="TIGR02937">
    <property type="entry name" value="sigma70-ECF"/>
    <property type="match status" value="1"/>
</dbReference>
<proteinExistence type="inferred from homology"/>
<keyword evidence="3" id="KW-0731">Sigma factor</keyword>
<evidence type="ECO:0000256" key="3">
    <source>
        <dbReference type="ARBA" id="ARBA00023082"/>
    </source>
</evidence>
<dbReference type="PANTHER" id="PTHR43133">
    <property type="entry name" value="RNA POLYMERASE ECF-TYPE SIGMA FACTO"/>
    <property type="match status" value="1"/>
</dbReference>
<dbReference type="Gene3D" id="1.10.10.10">
    <property type="entry name" value="Winged helix-like DNA-binding domain superfamily/Winged helix DNA-binding domain"/>
    <property type="match status" value="1"/>
</dbReference>
<dbReference type="GO" id="GO:0006352">
    <property type="term" value="P:DNA-templated transcription initiation"/>
    <property type="evidence" value="ECO:0007669"/>
    <property type="project" value="InterPro"/>
</dbReference>
<dbReference type="GO" id="GO:0016987">
    <property type="term" value="F:sigma factor activity"/>
    <property type="evidence" value="ECO:0007669"/>
    <property type="project" value="UniProtKB-KW"/>
</dbReference>
<keyword evidence="9" id="KW-1185">Reference proteome</keyword>
<evidence type="ECO:0000313" key="9">
    <source>
        <dbReference type="Proteomes" id="UP000321513"/>
    </source>
</evidence>
<evidence type="ECO:0000259" key="7">
    <source>
        <dbReference type="Pfam" id="PF08281"/>
    </source>
</evidence>
<feature type="domain" description="RNA polymerase sigma-70 region 2" evidence="6">
    <location>
        <begin position="23"/>
        <end position="85"/>
    </location>
</feature>
<evidence type="ECO:0000259" key="6">
    <source>
        <dbReference type="Pfam" id="PF04542"/>
    </source>
</evidence>
<accession>A0A512BAY2</accession>
<comment type="caution">
    <text evidence="8">The sequence shown here is derived from an EMBL/GenBank/DDBJ whole genome shotgun (WGS) entry which is preliminary data.</text>
</comment>
<dbReference type="Pfam" id="PF08281">
    <property type="entry name" value="Sigma70_r4_2"/>
    <property type="match status" value="1"/>
</dbReference>
<dbReference type="EMBL" id="BJYT01000005">
    <property type="protein sequence ID" value="GEO09123.1"/>
    <property type="molecule type" value="Genomic_DNA"/>
</dbReference>
<evidence type="ECO:0000256" key="1">
    <source>
        <dbReference type="ARBA" id="ARBA00010641"/>
    </source>
</evidence>
<protein>
    <submittedName>
        <fullName evidence="8">RNA polymerase subunit sigma-24</fullName>
    </submittedName>
</protein>
<dbReference type="Pfam" id="PF04542">
    <property type="entry name" value="Sigma70_r2"/>
    <property type="match status" value="1"/>
</dbReference>
<sequence>MDDSLHIETQMLAGQSNTISQTIKEYSRRLLGFIKQRVSGNEDAEDILQDVFYQFAANTEPIEQAGNWLFKVARNKITDKYRKHSLPLADDVFSTSVSEDETFDWKEMLLATDDNPETEYVRSLFWEELQLALDELPAEQRDAFVKNEIEDIPFKEMAAEAGVSVATLISRKRYAVLHLRVRLQSLRDELLNY</sequence>
<dbReference type="PANTHER" id="PTHR43133:SF8">
    <property type="entry name" value="RNA POLYMERASE SIGMA FACTOR HI_1459-RELATED"/>
    <property type="match status" value="1"/>
</dbReference>
<gene>
    <name evidence="8" type="ORF">SAE01_16190</name>
</gene>
<keyword evidence="4" id="KW-0238">DNA-binding</keyword>
<dbReference type="InterPro" id="IPR013325">
    <property type="entry name" value="RNA_pol_sigma_r2"/>
</dbReference>
<keyword evidence="5" id="KW-0804">Transcription</keyword>
<dbReference type="InterPro" id="IPR039425">
    <property type="entry name" value="RNA_pol_sigma-70-like"/>
</dbReference>
<dbReference type="InterPro" id="IPR036388">
    <property type="entry name" value="WH-like_DNA-bd_sf"/>
</dbReference>
<dbReference type="RefSeq" id="WP_147203252.1">
    <property type="nucleotide sequence ID" value="NZ_BJYT01000005.1"/>
</dbReference>
<dbReference type="InterPro" id="IPR013249">
    <property type="entry name" value="RNA_pol_sigma70_r4_t2"/>
</dbReference>
<evidence type="ECO:0000256" key="4">
    <source>
        <dbReference type="ARBA" id="ARBA00023125"/>
    </source>
</evidence>
<comment type="similarity">
    <text evidence="1">Belongs to the sigma-70 factor family. ECF subfamily.</text>
</comment>
<dbReference type="AlphaFoldDB" id="A0A512BAY2"/>
<keyword evidence="2" id="KW-0805">Transcription regulation</keyword>
<dbReference type="Gene3D" id="1.10.1740.10">
    <property type="match status" value="1"/>
</dbReference>
<organism evidence="8 9">
    <name type="scientific">Segetibacter aerophilus</name>
    <dbReference type="NCBI Taxonomy" id="670293"/>
    <lineage>
        <taxon>Bacteria</taxon>
        <taxon>Pseudomonadati</taxon>
        <taxon>Bacteroidota</taxon>
        <taxon>Chitinophagia</taxon>
        <taxon>Chitinophagales</taxon>
        <taxon>Chitinophagaceae</taxon>
        <taxon>Segetibacter</taxon>
    </lineage>
</organism>
<dbReference type="InterPro" id="IPR014284">
    <property type="entry name" value="RNA_pol_sigma-70_dom"/>
</dbReference>
<evidence type="ECO:0000256" key="2">
    <source>
        <dbReference type="ARBA" id="ARBA00023015"/>
    </source>
</evidence>
<dbReference type="InterPro" id="IPR013324">
    <property type="entry name" value="RNA_pol_sigma_r3/r4-like"/>
</dbReference>
<evidence type="ECO:0000256" key="5">
    <source>
        <dbReference type="ARBA" id="ARBA00023163"/>
    </source>
</evidence>
<dbReference type="InterPro" id="IPR007627">
    <property type="entry name" value="RNA_pol_sigma70_r2"/>
</dbReference>
<evidence type="ECO:0000313" key="8">
    <source>
        <dbReference type="EMBL" id="GEO09123.1"/>
    </source>
</evidence>
<dbReference type="SUPFAM" id="SSF88659">
    <property type="entry name" value="Sigma3 and sigma4 domains of RNA polymerase sigma factors"/>
    <property type="match status" value="1"/>
</dbReference>
<dbReference type="SUPFAM" id="SSF88946">
    <property type="entry name" value="Sigma2 domain of RNA polymerase sigma factors"/>
    <property type="match status" value="1"/>
</dbReference>
<feature type="domain" description="RNA polymerase sigma factor 70 region 4 type 2" evidence="7">
    <location>
        <begin position="127"/>
        <end position="168"/>
    </location>
</feature>
<dbReference type="Proteomes" id="UP000321513">
    <property type="component" value="Unassembled WGS sequence"/>
</dbReference>
<dbReference type="GO" id="GO:0003677">
    <property type="term" value="F:DNA binding"/>
    <property type="evidence" value="ECO:0007669"/>
    <property type="project" value="UniProtKB-KW"/>
</dbReference>
<reference evidence="8 9" key="1">
    <citation type="submission" date="2019-07" db="EMBL/GenBank/DDBJ databases">
        <title>Whole genome shotgun sequence of Segetibacter aerophilus NBRC 106135.</title>
        <authorList>
            <person name="Hosoyama A."/>
            <person name="Uohara A."/>
            <person name="Ohji S."/>
            <person name="Ichikawa N."/>
        </authorList>
    </citation>
    <scope>NUCLEOTIDE SEQUENCE [LARGE SCALE GENOMIC DNA]</scope>
    <source>
        <strain evidence="8 9">NBRC 106135</strain>
    </source>
</reference>
<dbReference type="OrthoDB" id="9784272at2"/>
<name>A0A512BAY2_9BACT</name>